<dbReference type="KEGG" id="fer:FNB15_13760"/>
<dbReference type="PANTHER" id="PTHR30344">
    <property type="entry name" value="6-PHOSPHOGLUCONOLACTONASE-RELATED"/>
    <property type="match status" value="1"/>
</dbReference>
<sequence length="360" mass="38224">MKPFRTGFLAAVFAGAFITAVQADTFVYVGNADSNDIHVLKLNTANGDLSPVQVAAFPGITKAGPSTPLAVSPDKKHLYAGVRSDPFTAVGFAIDSATGRLQHTANGPLADSMAYIATDRTGKHLFSASFGGNKVAVNPISPAGRVQAPKQVIATGPNAHAILPSKDNKYVFATNMGSDAVLQFTFDATAGTLFANTPAAIDTPDKTGPRHLVFHPNNKYAYVITELSGDVIAYNYDAKAGTLKAFQTVSLMPPGGAKPWAAELRITADGRYIYGTERTTSTITGFRVDATSGKLTRIDTVPTQKQPRGMGIDPGSKYVFAVGEQSHALTAYRIDGGKLVALKEYPVGRKPNWIEVIDFR</sequence>
<dbReference type="EMBL" id="CP041636">
    <property type="protein sequence ID" value="QDO98272.1"/>
    <property type="molecule type" value="Genomic_DNA"/>
</dbReference>
<feature type="signal peptide" evidence="3">
    <location>
        <begin position="1"/>
        <end position="23"/>
    </location>
</feature>
<proteinExistence type="inferred from homology"/>
<dbReference type="GO" id="GO:0005829">
    <property type="term" value="C:cytosol"/>
    <property type="evidence" value="ECO:0007669"/>
    <property type="project" value="TreeGrafter"/>
</dbReference>
<dbReference type="PANTHER" id="PTHR30344:SF1">
    <property type="entry name" value="6-PHOSPHOGLUCONOLACTONASE"/>
    <property type="match status" value="1"/>
</dbReference>
<dbReference type="InterPro" id="IPR011045">
    <property type="entry name" value="N2O_reductase_N"/>
</dbReference>
<keyword evidence="3" id="KW-0732">Signal</keyword>
<keyword evidence="2" id="KW-0313">Glucose metabolism</keyword>
<dbReference type="Proteomes" id="UP000317496">
    <property type="component" value="Chromosome"/>
</dbReference>
<dbReference type="Pfam" id="PF10282">
    <property type="entry name" value="Lactonase"/>
    <property type="match status" value="1"/>
</dbReference>
<evidence type="ECO:0000313" key="4">
    <source>
        <dbReference type="EMBL" id="QDO98272.1"/>
    </source>
</evidence>
<dbReference type="GO" id="GO:0017057">
    <property type="term" value="F:6-phosphogluconolactonase activity"/>
    <property type="evidence" value="ECO:0007669"/>
    <property type="project" value="TreeGrafter"/>
</dbReference>
<comment type="similarity">
    <text evidence="1">Belongs to the cycloisomerase 2 family.</text>
</comment>
<feature type="chain" id="PRO_5022049733" evidence="3">
    <location>
        <begin position="24"/>
        <end position="360"/>
    </location>
</feature>
<dbReference type="InterPro" id="IPR019405">
    <property type="entry name" value="Lactonase_7-beta_prop"/>
</dbReference>
<evidence type="ECO:0000256" key="2">
    <source>
        <dbReference type="ARBA" id="ARBA00022526"/>
    </source>
</evidence>
<keyword evidence="5" id="KW-1185">Reference proteome</keyword>
<protein>
    <submittedName>
        <fullName evidence="4">Beta-propeller fold lactonase family protein</fullName>
    </submittedName>
</protein>
<dbReference type="SUPFAM" id="SSF50974">
    <property type="entry name" value="Nitrous oxide reductase, N-terminal domain"/>
    <property type="match status" value="1"/>
</dbReference>
<name>A0A516H3B8_9PROT</name>
<dbReference type="InterPro" id="IPR015943">
    <property type="entry name" value="WD40/YVTN_repeat-like_dom_sf"/>
</dbReference>
<dbReference type="Gene3D" id="2.130.10.10">
    <property type="entry name" value="YVTN repeat-like/Quinoprotein amine dehydrogenase"/>
    <property type="match status" value="1"/>
</dbReference>
<evidence type="ECO:0000256" key="3">
    <source>
        <dbReference type="SAM" id="SignalP"/>
    </source>
</evidence>
<gene>
    <name evidence="4" type="ORF">FNB15_13760</name>
</gene>
<dbReference type="GO" id="GO:0006006">
    <property type="term" value="P:glucose metabolic process"/>
    <property type="evidence" value="ECO:0007669"/>
    <property type="project" value="UniProtKB-KW"/>
</dbReference>
<keyword evidence="2" id="KW-0119">Carbohydrate metabolism</keyword>
<dbReference type="AlphaFoldDB" id="A0A516H3B8"/>
<dbReference type="OrthoDB" id="9790815at2"/>
<organism evidence="4 5">
    <name type="scientific">Ferrovibrio terrae</name>
    <dbReference type="NCBI Taxonomy" id="2594003"/>
    <lineage>
        <taxon>Bacteria</taxon>
        <taxon>Pseudomonadati</taxon>
        <taxon>Pseudomonadota</taxon>
        <taxon>Alphaproteobacteria</taxon>
        <taxon>Rhodospirillales</taxon>
        <taxon>Rhodospirillaceae</taxon>
        <taxon>Ferrovibrio</taxon>
    </lineage>
</organism>
<reference evidence="4 5" key="1">
    <citation type="submission" date="2019-07" db="EMBL/GenBank/DDBJ databases">
        <title>Genome sequencing for Ferrovibrio sp. K5.</title>
        <authorList>
            <person name="Park S.-J."/>
        </authorList>
    </citation>
    <scope>NUCLEOTIDE SEQUENCE [LARGE SCALE GENOMIC DNA]</scope>
    <source>
        <strain evidence="4 5">K5</strain>
    </source>
</reference>
<evidence type="ECO:0000256" key="1">
    <source>
        <dbReference type="ARBA" id="ARBA00005564"/>
    </source>
</evidence>
<evidence type="ECO:0000313" key="5">
    <source>
        <dbReference type="Proteomes" id="UP000317496"/>
    </source>
</evidence>
<dbReference type="InterPro" id="IPR050282">
    <property type="entry name" value="Cycloisomerase_2"/>
</dbReference>
<accession>A0A516H3B8</accession>
<dbReference type="RefSeq" id="WP_144069253.1">
    <property type="nucleotide sequence ID" value="NZ_CP041636.1"/>
</dbReference>